<reference evidence="1" key="1">
    <citation type="submission" date="2019-05" db="EMBL/GenBank/DDBJ databases">
        <authorList>
            <person name="Naeem R."/>
            <person name="Antony C."/>
            <person name="Guan Q."/>
        </authorList>
    </citation>
    <scope>NUCLEOTIDE SEQUENCE</scope>
    <source>
        <strain evidence="1">2</strain>
    </source>
</reference>
<accession>A0A653EYZ2</accession>
<gene>
    <name evidence="1" type="ORF">BIN_B_04580</name>
</gene>
<dbReference type="EMBL" id="LR589136">
    <property type="protein sequence ID" value="VTP02559.1"/>
    <property type="molecule type" value="Genomic_DNA"/>
</dbReference>
<proteinExistence type="predicted"/>
<evidence type="ECO:0000313" key="1">
    <source>
        <dbReference type="EMBL" id="VTP02559.1"/>
    </source>
</evidence>
<sequence length="100" mass="11001">MPGADRIPLTGSQRRARCRLVRCGRTEQRLVIRARIVFAAAGGRPNARIEAMLDVCEDTVRKWRCRWCAAPGVASRGMRSGAVARRCSPRCSRPGQGHGV</sequence>
<protein>
    <recommendedName>
        <fullName evidence="2">Helix-turn-helix domain-containing protein</fullName>
    </recommendedName>
</protein>
<dbReference type="Pfam" id="PF13384">
    <property type="entry name" value="HTH_23"/>
    <property type="match status" value="1"/>
</dbReference>
<evidence type="ECO:0008006" key="2">
    <source>
        <dbReference type="Google" id="ProtNLM"/>
    </source>
</evidence>
<dbReference type="AlphaFoldDB" id="A0A653EYZ2"/>
<organism evidence="1">
    <name type="scientific">Mycobacterium riyadhense</name>
    <dbReference type="NCBI Taxonomy" id="486698"/>
    <lineage>
        <taxon>Bacteria</taxon>
        <taxon>Bacillati</taxon>
        <taxon>Actinomycetota</taxon>
        <taxon>Actinomycetes</taxon>
        <taxon>Mycobacteriales</taxon>
        <taxon>Mycobacteriaceae</taxon>
        <taxon>Mycobacterium</taxon>
    </lineage>
</organism>
<dbReference type="SUPFAM" id="SSF46689">
    <property type="entry name" value="Homeodomain-like"/>
    <property type="match status" value="1"/>
</dbReference>
<name>A0A653EYZ2_9MYCO</name>
<dbReference type="InterPro" id="IPR009057">
    <property type="entry name" value="Homeodomain-like_sf"/>
</dbReference>